<reference evidence="2" key="1">
    <citation type="journal article" date="2020" name="Phytopathology">
        <title>Genome Sequence Resources of Colletotrichum truncatum, C. plurivorum, C. musicola, and C. sojae: Four Species Pathogenic to Soybean (Glycine max).</title>
        <authorList>
            <person name="Rogerio F."/>
            <person name="Boufleur T.R."/>
            <person name="Ciampi-Guillardi M."/>
            <person name="Sukno S.A."/>
            <person name="Thon M.R."/>
            <person name="Massola Junior N.S."/>
            <person name="Baroncelli R."/>
        </authorList>
    </citation>
    <scope>NUCLEOTIDE SEQUENCE</scope>
    <source>
        <strain evidence="2">LFN00145</strain>
    </source>
</reference>
<name>A0A8H6JBG1_9PEZI</name>
<dbReference type="Proteomes" id="UP000654918">
    <property type="component" value="Unassembled WGS sequence"/>
</dbReference>
<accession>A0A8H6JBG1</accession>
<protein>
    <submittedName>
        <fullName evidence="2">Uncharacterized protein</fullName>
    </submittedName>
</protein>
<comment type="caution">
    <text evidence="2">The sequence shown here is derived from an EMBL/GenBank/DDBJ whole genome shotgun (WGS) entry which is preliminary data.</text>
</comment>
<sequence>MQAEKSALLPLNNAHQLFRSPGRSAGKGQSIEAFISPLAQEVPPIEPSSSSDITPKSLRSSPVQSSLAALAALRRTRGVFSFPSRERRAFPQIPIVDGPSSLSRRFSTTPLPTTAIPHGLTLFTSPGNASTFDASPLVLAFDLPASYPDPDLSRRTVPRTHLHRSPGPRPPRFAPPPFSGHSHLVNPFNFLRSLLSPGPVDQS</sequence>
<gene>
    <name evidence="2" type="ORF">CPLU01_15492</name>
</gene>
<feature type="region of interest" description="Disordered" evidence="1">
    <location>
        <begin position="149"/>
        <end position="179"/>
    </location>
</feature>
<feature type="compositionally biased region" description="Basic residues" evidence="1">
    <location>
        <begin position="156"/>
        <end position="166"/>
    </location>
</feature>
<dbReference type="AlphaFoldDB" id="A0A8H6JBG1"/>
<evidence type="ECO:0000313" key="3">
    <source>
        <dbReference type="Proteomes" id="UP000654918"/>
    </source>
</evidence>
<dbReference type="EMBL" id="WIGO01000533">
    <property type="protein sequence ID" value="KAF6809505.1"/>
    <property type="molecule type" value="Genomic_DNA"/>
</dbReference>
<feature type="region of interest" description="Disordered" evidence="1">
    <location>
        <begin position="1"/>
        <end position="30"/>
    </location>
</feature>
<evidence type="ECO:0000256" key="1">
    <source>
        <dbReference type="SAM" id="MobiDB-lite"/>
    </source>
</evidence>
<proteinExistence type="predicted"/>
<keyword evidence="3" id="KW-1185">Reference proteome</keyword>
<organism evidence="2 3">
    <name type="scientific">Colletotrichum plurivorum</name>
    <dbReference type="NCBI Taxonomy" id="2175906"/>
    <lineage>
        <taxon>Eukaryota</taxon>
        <taxon>Fungi</taxon>
        <taxon>Dikarya</taxon>
        <taxon>Ascomycota</taxon>
        <taxon>Pezizomycotina</taxon>
        <taxon>Sordariomycetes</taxon>
        <taxon>Hypocreomycetidae</taxon>
        <taxon>Glomerellales</taxon>
        <taxon>Glomerellaceae</taxon>
        <taxon>Colletotrichum</taxon>
        <taxon>Colletotrichum orchidearum species complex</taxon>
    </lineage>
</organism>
<feature type="compositionally biased region" description="Pro residues" evidence="1">
    <location>
        <begin position="167"/>
        <end position="178"/>
    </location>
</feature>
<evidence type="ECO:0000313" key="2">
    <source>
        <dbReference type="EMBL" id="KAF6809505.1"/>
    </source>
</evidence>